<reference evidence="7" key="1">
    <citation type="submission" date="2021-03" db="EMBL/GenBank/DDBJ databases">
        <title>Antimicrobial resistance genes in bacteria isolated from Japanese honey, and their potential for conferring macrolide and lincosamide resistance in the American foulbrood pathogen Paenibacillus larvae.</title>
        <authorList>
            <person name="Okamoto M."/>
            <person name="Kumagai M."/>
            <person name="Kanamori H."/>
            <person name="Takamatsu D."/>
        </authorList>
    </citation>
    <scope>NUCLEOTIDE SEQUENCE</scope>
    <source>
        <strain evidence="7">J40TS1</strain>
    </source>
</reference>
<dbReference type="NCBIfam" id="TIGR03717">
    <property type="entry name" value="R_switched_YjbE"/>
    <property type="match status" value="1"/>
</dbReference>
<comment type="subcellular location">
    <subcellularLocation>
        <location evidence="1">Membrane</location>
        <topology evidence="1">Multi-pass membrane protein</topology>
    </subcellularLocation>
</comment>
<evidence type="ECO:0000256" key="1">
    <source>
        <dbReference type="ARBA" id="ARBA00004141"/>
    </source>
</evidence>
<comment type="similarity">
    <text evidence="2">Belongs to the TerC family.</text>
</comment>
<keyword evidence="5 6" id="KW-0472">Membrane</keyword>
<evidence type="ECO:0000256" key="3">
    <source>
        <dbReference type="ARBA" id="ARBA00022692"/>
    </source>
</evidence>
<sequence>MDITSAEWWLSLLNIIFIDLVLAGDNAIVIALAARNLPADKQKKAIIWGTVGAITIRILATLLVVRLLDLPWLHLAGGLLLIWIAFKLLVQEDQHDDIKAGTTLWQAIRTIIIADAAMGIDNVIAVAGAASGHMMLVVIGLIISVPVVVWGSTLFIKLVNRFNWILYIGGAVLAFTAAKMITGEKAKVLDLKSFFESHNTLYWIFIIIVIALVLVSGYVVNKRKQEKQSHAAS</sequence>
<dbReference type="GO" id="GO:0016020">
    <property type="term" value="C:membrane"/>
    <property type="evidence" value="ECO:0007669"/>
    <property type="project" value="UniProtKB-SubCell"/>
</dbReference>
<keyword evidence="4 6" id="KW-1133">Transmembrane helix</keyword>
<keyword evidence="8" id="KW-1185">Reference proteome</keyword>
<evidence type="ECO:0000256" key="4">
    <source>
        <dbReference type="ARBA" id="ARBA00022989"/>
    </source>
</evidence>
<evidence type="ECO:0000256" key="2">
    <source>
        <dbReference type="ARBA" id="ARBA00007511"/>
    </source>
</evidence>
<gene>
    <name evidence="7" type="ORF">J40TS1_23920</name>
</gene>
<comment type="caution">
    <text evidence="7">The sequence shown here is derived from an EMBL/GenBank/DDBJ whole genome shotgun (WGS) entry which is preliminary data.</text>
</comment>
<feature type="transmembrane region" description="Helical" evidence="6">
    <location>
        <begin position="136"/>
        <end position="155"/>
    </location>
</feature>
<dbReference type="RefSeq" id="WP_213515322.1">
    <property type="nucleotide sequence ID" value="NZ_BOSE01000004.1"/>
</dbReference>
<feature type="transmembrane region" description="Helical" evidence="6">
    <location>
        <begin position="71"/>
        <end position="90"/>
    </location>
</feature>
<organism evidence="7 8">
    <name type="scientific">Paenibacillus montaniterrae</name>
    <dbReference type="NCBI Taxonomy" id="429341"/>
    <lineage>
        <taxon>Bacteria</taxon>
        <taxon>Bacillati</taxon>
        <taxon>Bacillota</taxon>
        <taxon>Bacilli</taxon>
        <taxon>Bacillales</taxon>
        <taxon>Paenibacillaceae</taxon>
        <taxon>Paenibacillus</taxon>
    </lineage>
</organism>
<feature type="transmembrane region" description="Helical" evidence="6">
    <location>
        <begin position="12"/>
        <end position="33"/>
    </location>
</feature>
<feature type="transmembrane region" description="Helical" evidence="6">
    <location>
        <begin position="111"/>
        <end position="130"/>
    </location>
</feature>
<feature type="transmembrane region" description="Helical" evidence="6">
    <location>
        <begin position="201"/>
        <end position="220"/>
    </location>
</feature>
<evidence type="ECO:0000256" key="5">
    <source>
        <dbReference type="ARBA" id="ARBA00023136"/>
    </source>
</evidence>
<evidence type="ECO:0000256" key="6">
    <source>
        <dbReference type="SAM" id="Phobius"/>
    </source>
</evidence>
<proteinExistence type="inferred from homology"/>
<dbReference type="InterPro" id="IPR005496">
    <property type="entry name" value="Integral_membrane_TerC"/>
</dbReference>
<keyword evidence="3 6" id="KW-0812">Transmembrane</keyword>
<accession>A0A919YP06</accession>
<name>A0A919YP06_9BACL</name>
<dbReference type="Pfam" id="PF03741">
    <property type="entry name" value="TerC"/>
    <property type="match status" value="1"/>
</dbReference>
<evidence type="ECO:0000313" key="8">
    <source>
        <dbReference type="Proteomes" id="UP000683139"/>
    </source>
</evidence>
<dbReference type="AlphaFoldDB" id="A0A919YP06"/>
<dbReference type="PANTHER" id="PTHR30238:SF4">
    <property type="entry name" value="SLL1022 PROTEIN"/>
    <property type="match status" value="1"/>
</dbReference>
<protein>
    <submittedName>
        <fullName evidence="7">Membrane protein</fullName>
    </submittedName>
</protein>
<dbReference type="PANTHER" id="PTHR30238">
    <property type="entry name" value="MEMBRANE BOUND PREDICTED REDOX MODULATOR"/>
    <property type="match status" value="1"/>
</dbReference>
<dbReference type="InterPro" id="IPR022301">
    <property type="entry name" value="Integral_membrane_YjbE"/>
</dbReference>
<dbReference type="EMBL" id="BOSE01000004">
    <property type="protein sequence ID" value="GIP16750.1"/>
    <property type="molecule type" value="Genomic_DNA"/>
</dbReference>
<dbReference type="Proteomes" id="UP000683139">
    <property type="component" value="Unassembled WGS sequence"/>
</dbReference>
<feature type="transmembrane region" description="Helical" evidence="6">
    <location>
        <begin position="162"/>
        <end position="181"/>
    </location>
</feature>
<evidence type="ECO:0000313" key="7">
    <source>
        <dbReference type="EMBL" id="GIP16750.1"/>
    </source>
</evidence>
<feature type="transmembrane region" description="Helical" evidence="6">
    <location>
        <begin position="45"/>
        <end position="65"/>
    </location>
</feature>